<reference evidence="5 6" key="1">
    <citation type="submission" date="2023-03" db="EMBL/GenBank/DDBJ databases">
        <title>Bacillus Genome Sequencing.</title>
        <authorList>
            <person name="Dunlap C."/>
        </authorList>
    </citation>
    <scope>NUCLEOTIDE SEQUENCE [LARGE SCALE GENOMIC DNA]</scope>
    <source>
        <strain evidence="5 6">BD-525</strain>
    </source>
</reference>
<evidence type="ECO:0000313" key="5">
    <source>
        <dbReference type="EMBL" id="MEC0238940.1"/>
    </source>
</evidence>
<keyword evidence="1" id="KW-0805">Transcription regulation</keyword>
<proteinExistence type="predicted"/>
<dbReference type="SUPFAM" id="SSF51215">
    <property type="entry name" value="Regulatory protein AraC"/>
    <property type="match status" value="1"/>
</dbReference>
<dbReference type="PRINTS" id="PR00032">
    <property type="entry name" value="HTHARAC"/>
</dbReference>
<dbReference type="PANTHER" id="PTHR43280">
    <property type="entry name" value="ARAC-FAMILY TRANSCRIPTIONAL REGULATOR"/>
    <property type="match status" value="1"/>
</dbReference>
<evidence type="ECO:0000313" key="6">
    <source>
        <dbReference type="Proteomes" id="UP001344632"/>
    </source>
</evidence>
<dbReference type="InterPro" id="IPR020449">
    <property type="entry name" value="Tscrpt_reg_AraC-type_HTH"/>
</dbReference>
<dbReference type="Gene3D" id="1.10.10.60">
    <property type="entry name" value="Homeodomain-like"/>
    <property type="match status" value="2"/>
</dbReference>
<dbReference type="CDD" id="cd02208">
    <property type="entry name" value="cupin_RmlC-like"/>
    <property type="match status" value="1"/>
</dbReference>
<dbReference type="PROSITE" id="PS01124">
    <property type="entry name" value="HTH_ARAC_FAMILY_2"/>
    <property type="match status" value="1"/>
</dbReference>
<dbReference type="PANTHER" id="PTHR43280:SF28">
    <property type="entry name" value="HTH-TYPE TRANSCRIPTIONAL ACTIVATOR RHAS"/>
    <property type="match status" value="1"/>
</dbReference>
<dbReference type="Pfam" id="PF02311">
    <property type="entry name" value="AraC_binding"/>
    <property type="match status" value="1"/>
</dbReference>
<dbReference type="RefSeq" id="WP_326085811.1">
    <property type="nucleotide sequence ID" value="NZ_JARLKZ010000003.1"/>
</dbReference>
<keyword evidence="2" id="KW-0238">DNA-binding</keyword>
<dbReference type="SMART" id="SM00342">
    <property type="entry name" value="HTH_ARAC"/>
    <property type="match status" value="1"/>
</dbReference>
<keyword evidence="6" id="KW-1185">Reference proteome</keyword>
<gene>
    <name evidence="5" type="ORF">P4H66_03525</name>
</gene>
<evidence type="ECO:0000256" key="1">
    <source>
        <dbReference type="ARBA" id="ARBA00023015"/>
    </source>
</evidence>
<evidence type="ECO:0000259" key="4">
    <source>
        <dbReference type="PROSITE" id="PS01124"/>
    </source>
</evidence>
<dbReference type="InterPro" id="IPR018062">
    <property type="entry name" value="HTH_AraC-typ_CS"/>
</dbReference>
<dbReference type="InterPro" id="IPR009057">
    <property type="entry name" value="Homeodomain-like_sf"/>
</dbReference>
<protein>
    <submittedName>
        <fullName evidence="5">AraC family transcriptional regulator</fullName>
    </submittedName>
</protein>
<dbReference type="InterPro" id="IPR014710">
    <property type="entry name" value="RmlC-like_jellyroll"/>
</dbReference>
<dbReference type="Proteomes" id="UP001344632">
    <property type="component" value="Unassembled WGS sequence"/>
</dbReference>
<dbReference type="SUPFAM" id="SSF46689">
    <property type="entry name" value="Homeodomain-like"/>
    <property type="match status" value="2"/>
</dbReference>
<dbReference type="Gene3D" id="2.60.120.10">
    <property type="entry name" value="Jelly Rolls"/>
    <property type="match status" value="1"/>
</dbReference>
<keyword evidence="3" id="KW-0804">Transcription</keyword>
<organism evidence="5 6">
    <name type="scientific">Paenibacillus dokdonensis</name>
    <dbReference type="NCBI Taxonomy" id="2567944"/>
    <lineage>
        <taxon>Bacteria</taxon>
        <taxon>Bacillati</taxon>
        <taxon>Bacillota</taxon>
        <taxon>Bacilli</taxon>
        <taxon>Bacillales</taxon>
        <taxon>Paenibacillaceae</taxon>
        <taxon>Paenibacillus</taxon>
    </lineage>
</organism>
<accession>A0ABU6GGS2</accession>
<name>A0ABU6GGS2_9BACL</name>
<dbReference type="InterPro" id="IPR003313">
    <property type="entry name" value="AraC-bd"/>
</dbReference>
<comment type="caution">
    <text evidence="5">The sequence shown here is derived from an EMBL/GenBank/DDBJ whole genome shotgun (WGS) entry which is preliminary data.</text>
</comment>
<dbReference type="InterPro" id="IPR018060">
    <property type="entry name" value="HTH_AraC"/>
</dbReference>
<feature type="domain" description="HTH araC/xylS-type" evidence="4">
    <location>
        <begin position="194"/>
        <end position="292"/>
    </location>
</feature>
<dbReference type="InterPro" id="IPR037923">
    <property type="entry name" value="HTH-like"/>
</dbReference>
<dbReference type="PROSITE" id="PS00041">
    <property type="entry name" value="HTH_ARAC_FAMILY_1"/>
    <property type="match status" value="1"/>
</dbReference>
<dbReference type="Pfam" id="PF12833">
    <property type="entry name" value="HTH_18"/>
    <property type="match status" value="1"/>
</dbReference>
<evidence type="ECO:0000256" key="3">
    <source>
        <dbReference type="ARBA" id="ARBA00023163"/>
    </source>
</evidence>
<sequence>MNREMLREDRVHGHPMYPVSIYPNIEQLNGNSILDCHWHDEMEFIVIRKGQAVFQLDMTYVEAHEGQAIFVNSGQLHAGVLDGNSPCVFSAVVFSPDLLTSSDFDVIQEKYIGPLLDKSFQPEPLIKGECLWEKEVLAALNRILEDNEKRLPAYELSTKAHLYLIFARMFIHPQTTDRGQHLPSGSPDKVERLKTVLNFIHDHYSEPLRLKDLAGLISMSEGHFCRFFKQLTQKSPVEYINHYRILKACKLLENSGMKIVDIAMESGFDNLSYFITVFKQMKGCTPSRYRKPFNEKVTVILTEPTSSDEKD</sequence>
<dbReference type="EMBL" id="JARLKZ010000003">
    <property type="protein sequence ID" value="MEC0238940.1"/>
    <property type="molecule type" value="Genomic_DNA"/>
</dbReference>
<evidence type="ECO:0000256" key="2">
    <source>
        <dbReference type="ARBA" id="ARBA00023125"/>
    </source>
</evidence>